<evidence type="ECO:0000259" key="1">
    <source>
        <dbReference type="Pfam" id="PF00326"/>
    </source>
</evidence>
<sequence>MGRYFVFCLMLFEVVSAGAQGVTGRFEMLNGRQVYIAWKGELRHRPVPVLLALHGSGRSAESYAPGSGQSVPFYVRQRDLALQAGYLFVSISNGSDTWGTDAGMQAILDLVRFVKKAYGVEEKWTLWASSAGGVMLGRIIRFHPGLVGKALGTFPVYDLADSYQNLKSAREAWSSPEAFNSINPAGYPGAFVKIPYLVFHGKADKAVPLNKHSERLRDEVNALGGKVSLKVVDGGHSTQNFNLYDDDLILDFLNAP</sequence>
<dbReference type="RefSeq" id="WP_345031982.1">
    <property type="nucleotide sequence ID" value="NZ_BAABEY010000033.1"/>
</dbReference>
<comment type="caution">
    <text evidence="2">The sequence shown here is derived from an EMBL/GenBank/DDBJ whole genome shotgun (WGS) entry which is preliminary data.</text>
</comment>
<gene>
    <name evidence="2" type="ORF">GCM10023091_37140</name>
</gene>
<keyword evidence="3" id="KW-1185">Reference proteome</keyword>
<organism evidence="2 3">
    <name type="scientific">Ravibacter arvi</name>
    <dbReference type="NCBI Taxonomy" id="2051041"/>
    <lineage>
        <taxon>Bacteria</taxon>
        <taxon>Pseudomonadati</taxon>
        <taxon>Bacteroidota</taxon>
        <taxon>Cytophagia</taxon>
        <taxon>Cytophagales</taxon>
        <taxon>Spirosomataceae</taxon>
        <taxon>Ravibacter</taxon>
    </lineage>
</organism>
<proteinExistence type="predicted"/>
<evidence type="ECO:0000313" key="2">
    <source>
        <dbReference type="EMBL" id="GAA4445441.1"/>
    </source>
</evidence>
<name>A0ABP8M8Y4_9BACT</name>
<evidence type="ECO:0000313" key="3">
    <source>
        <dbReference type="Proteomes" id="UP001501508"/>
    </source>
</evidence>
<feature type="domain" description="Peptidase S9 prolyl oligopeptidase catalytic" evidence="1">
    <location>
        <begin position="112"/>
        <end position="253"/>
    </location>
</feature>
<dbReference type="Pfam" id="PF00326">
    <property type="entry name" value="Peptidase_S9"/>
    <property type="match status" value="1"/>
</dbReference>
<reference evidence="3" key="1">
    <citation type="journal article" date="2019" name="Int. J. Syst. Evol. Microbiol.">
        <title>The Global Catalogue of Microorganisms (GCM) 10K type strain sequencing project: providing services to taxonomists for standard genome sequencing and annotation.</title>
        <authorList>
            <consortium name="The Broad Institute Genomics Platform"/>
            <consortium name="The Broad Institute Genome Sequencing Center for Infectious Disease"/>
            <person name="Wu L."/>
            <person name="Ma J."/>
        </authorList>
    </citation>
    <scope>NUCLEOTIDE SEQUENCE [LARGE SCALE GENOMIC DNA]</scope>
    <source>
        <strain evidence="3">JCM 31920</strain>
    </source>
</reference>
<dbReference type="Gene3D" id="3.40.50.1820">
    <property type="entry name" value="alpha/beta hydrolase"/>
    <property type="match status" value="1"/>
</dbReference>
<dbReference type="InterPro" id="IPR029058">
    <property type="entry name" value="AB_hydrolase_fold"/>
</dbReference>
<dbReference type="InterPro" id="IPR001375">
    <property type="entry name" value="Peptidase_S9_cat"/>
</dbReference>
<accession>A0ABP8M8Y4</accession>
<protein>
    <recommendedName>
        <fullName evidence="1">Peptidase S9 prolyl oligopeptidase catalytic domain-containing protein</fullName>
    </recommendedName>
</protein>
<dbReference type="EMBL" id="BAABEY010000033">
    <property type="protein sequence ID" value="GAA4445441.1"/>
    <property type="molecule type" value="Genomic_DNA"/>
</dbReference>
<dbReference type="SUPFAM" id="SSF53474">
    <property type="entry name" value="alpha/beta-Hydrolases"/>
    <property type="match status" value="1"/>
</dbReference>
<dbReference type="Proteomes" id="UP001501508">
    <property type="component" value="Unassembled WGS sequence"/>
</dbReference>